<dbReference type="Proteomes" id="UP001418222">
    <property type="component" value="Unassembled WGS sequence"/>
</dbReference>
<evidence type="ECO:0000313" key="2">
    <source>
        <dbReference type="EMBL" id="KAK8945179.1"/>
    </source>
</evidence>
<keyword evidence="3" id="KW-1185">Reference proteome</keyword>
<reference evidence="2 3" key="1">
    <citation type="journal article" date="2022" name="Nat. Plants">
        <title>Genomes of leafy and leafless Platanthera orchids illuminate the evolution of mycoheterotrophy.</title>
        <authorList>
            <person name="Li M.H."/>
            <person name="Liu K.W."/>
            <person name="Li Z."/>
            <person name="Lu H.C."/>
            <person name="Ye Q.L."/>
            <person name="Zhang D."/>
            <person name="Wang J.Y."/>
            <person name="Li Y.F."/>
            <person name="Zhong Z.M."/>
            <person name="Liu X."/>
            <person name="Yu X."/>
            <person name="Liu D.K."/>
            <person name="Tu X.D."/>
            <person name="Liu B."/>
            <person name="Hao Y."/>
            <person name="Liao X.Y."/>
            <person name="Jiang Y.T."/>
            <person name="Sun W.H."/>
            <person name="Chen J."/>
            <person name="Chen Y.Q."/>
            <person name="Ai Y."/>
            <person name="Zhai J.W."/>
            <person name="Wu S.S."/>
            <person name="Zhou Z."/>
            <person name="Hsiao Y.Y."/>
            <person name="Wu W.L."/>
            <person name="Chen Y.Y."/>
            <person name="Lin Y.F."/>
            <person name="Hsu J.L."/>
            <person name="Li C.Y."/>
            <person name="Wang Z.W."/>
            <person name="Zhao X."/>
            <person name="Zhong W.Y."/>
            <person name="Ma X.K."/>
            <person name="Ma L."/>
            <person name="Huang J."/>
            <person name="Chen G.Z."/>
            <person name="Huang M.Z."/>
            <person name="Huang L."/>
            <person name="Peng D.H."/>
            <person name="Luo Y.B."/>
            <person name="Zou S.Q."/>
            <person name="Chen S.P."/>
            <person name="Lan S."/>
            <person name="Tsai W.C."/>
            <person name="Van de Peer Y."/>
            <person name="Liu Z.J."/>
        </authorList>
    </citation>
    <scope>NUCLEOTIDE SEQUENCE [LARGE SCALE GENOMIC DNA]</scope>
    <source>
        <strain evidence="2">Lor287</strain>
    </source>
</reference>
<dbReference type="AlphaFoldDB" id="A0AAP0BP17"/>
<dbReference type="InterPro" id="IPR018289">
    <property type="entry name" value="MULE_transposase_dom"/>
</dbReference>
<dbReference type="EMBL" id="JBBWWQ010000006">
    <property type="protein sequence ID" value="KAK8945179.1"/>
    <property type="molecule type" value="Genomic_DNA"/>
</dbReference>
<dbReference type="Pfam" id="PF10551">
    <property type="entry name" value="MULE"/>
    <property type="match status" value="1"/>
</dbReference>
<organism evidence="2 3">
    <name type="scientific">Platanthera zijinensis</name>
    <dbReference type="NCBI Taxonomy" id="2320716"/>
    <lineage>
        <taxon>Eukaryota</taxon>
        <taxon>Viridiplantae</taxon>
        <taxon>Streptophyta</taxon>
        <taxon>Embryophyta</taxon>
        <taxon>Tracheophyta</taxon>
        <taxon>Spermatophyta</taxon>
        <taxon>Magnoliopsida</taxon>
        <taxon>Liliopsida</taxon>
        <taxon>Asparagales</taxon>
        <taxon>Orchidaceae</taxon>
        <taxon>Orchidoideae</taxon>
        <taxon>Orchideae</taxon>
        <taxon>Orchidinae</taxon>
        <taxon>Platanthera</taxon>
    </lineage>
</organism>
<evidence type="ECO:0000259" key="1">
    <source>
        <dbReference type="Pfam" id="PF10551"/>
    </source>
</evidence>
<sequence length="183" mass="20879">MQEVMQVDNRTSLSVWKMYRVKRHATKAINGTELEQYSKLCDYCEELHRTNPDTTIKVKCKHSVVSQTCIFKSIFICWGALKKGFMAGCRSKIGLDGTHIKTTVGGALLCVVSIDGNNNMFLVVYVYVLKENTKTWTWFISLLMEDLCMENSHLWTIISDKDVGIYGRLDAQCRTPLLCSTYV</sequence>
<evidence type="ECO:0000313" key="3">
    <source>
        <dbReference type="Proteomes" id="UP001418222"/>
    </source>
</evidence>
<dbReference type="PANTHER" id="PTHR31973:SF187">
    <property type="entry name" value="MUTATOR TRANSPOSASE MUDRA PROTEIN"/>
    <property type="match status" value="1"/>
</dbReference>
<feature type="domain" description="MULE transposase" evidence="1">
    <location>
        <begin position="94"/>
        <end position="165"/>
    </location>
</feature>
<protein>
    <recommendedName>
        <fullName evidence="1">MULE transposase domain-containing protein</fullName>
    </recommendedName>
</protein>
<dbReference type="PANTHER" id="PTHR31973">
    <property type="entry name" value="POLYPROTEIN, PUTATIVE-RELATED"/>
    <property type="match status" value="1"/>
</dbReference>
<accession>A0AAP0BP17</accession>
<proteinExistence type="predicted"/>
<gene>
    <name evidence="2" type="ORF">KSP39_PZI007561</name>
</gene>
<name>A0AAP0BP17_9ASPA</name>
<comment type="caution">
    <text evidence="2">The sequence shown here is derived from an EMBL/GenBank/DDBJ whole genome shotgun (WGS) entry which is preliminary data.</text>
</comment>